<name>A0A0S3SAL1_PHAAN</name>
<proteinExistence type="predicted"/>
<protein>
    <submittedName>
        <fullName evidence="1">Uncharacterized protein</fullName>
    </submittedName>
</protein>
<sequence>MESMMSCIRCFVEISPVLVKWYFKHEGMLCLLFLNVLQIPSSCSPGLILSFYAVVSFFSRIAVLDKKIFLVNDDNVLINLHPCFSVVIYDMLNKFKPNYFATFFSSSVNYEC</sequence>
<reference evidence="1 2" key="1">
    <citation type="journal article" date="2015" name="Sci. Rep.">
        <title>The power of single molecule real-time sequencing technology in the de novo assembly of a eukaryotic genome.</title>
        <authorList>
            <person name="Sakai H."/>
            <person name="Naito K."/>
            <person name="Ogiso-Tanaka E."/>
            <person name="Takahashi Y."/>
            <person name="Iseki K."/>
            <person name="Muto C."/>
            <person name="Satou K."/>
            <person name="Teruya K."/>
            <person name="Shiroma A."/>
            <person name="Shimoji M."/>
            <person name="Hirano T."/>
            <person name="Itoh T."/>
            <person name="Kaga A."/>
            <person name="Tomooka N."/>
        </authorList>
    </citation>
    <scope>NUCLEOTIDE SEQUENCE [LARGE SCALE GENOMIC DNA]</scope>
    <source>
        <strain evidence="2">cv. Shumari</strain>
    </source>
</reference>
<organism evidence="1 2">
    <name type="scientific">Vigna angularis var. angularis</name>
    <dbReference type="NCBI Taxonomy" id="157739"/>
    <lineage>
        <taxon>Eukaryota</taxon>
        <taxon>Viridiplantae</taxon>
        <taxon>Streptophyta</taxon>
        <taxon>Embryophyta</taxon>
        <taxon>Tracheophyta</taxon>
        <taxon>Spermatophyta</taxon>
        <taxon>Magnoliopsida</taxon>
        <taxon>eudicotyledons</taxon>
        <taxon>Gunneridae</taxon>
        <taxon>Pentapetalae</taxon>
        <taxon>rosids</taxon>
        <taxon>fabids</taxon>
        <taxon>Fabales</taxon>
        <taxon>Fabaceae</taxon>
        <taxon>Papilionoideae</taxon>
        <taxon>50 kb inversion clade</taxon>
        <taxon>NPAAA clade</taxon>
        <taxon>indigoferoid/millettioid clade</taxon>
        <taxon>Phaseoleae</taxon>
        <taxon>Vigna</taxon>
    </lineage>
</organism>
<dbReference type="AlphaFoldDB" id="A0A0S3SAL1"/>
<dbReference type="Proteomes" id="UP000291084">
    <property type="component" value="Chromosome 6"/>
</dbReference>
<dbReference type="EMBL" id="AP015039">
    <property type="protein sequence ID" value="BAT89801.1"/>
    <property type="molecule type" value="Genomic_DNA"/>
</dbReference>
<evidence type="ECO:0000313" key="2">
    <source>
        <dbReference type="Proteomes" id="UP000291084"/>
    </source>
</evidence>
<keyword evidence="2" id="KW-1185">Reference proteome</keyword>
<accession>A0A0S3SAL1</accession>
<gene>
    <name evidence="1" type="primary">Vigan.06G086800</name>
    <name evidence="1" type="ORF">VIGAN_06086800</name>
</gene>
<evidence type="ECO:0000313" key="1">
    <source>
        <dbReference type="EMBL" id="BAT89801.1"/>
    </source>
</evidence>